<comment type="caution">
    <text evidence="2">The sequence shown here is derived from an EMBL/GenBank/DDBJ whole genome shotgun (WGS) entry which is preliminary data.</text>
</comment>
<accession>A0A327KXF8</accession>
<evidence type="ECO:0000313" key="3">
    <source>
        <dbReference type="Proteomes" id="UP000248863"/>
    </source>
</evidence>
<dbReference type="EMBL" id="NPEU01000001">
    <property type="protein sequence ID" value="RAI42383.1"/>
    <property type="molecule type" value="Genomic_DNA"/>
</dbReference>
<evidence type="ECO:0000313" key="2">
    <source>
        <dbReference type="EMBL" id="RAI42383.1"/>
    </source>
</evidence>
<proteinExistence type="predicted"/>
<dbReference type="Gene3D" id="3.90.920.10">
    <property type="entry name" value="DNA primase, PRIM domain"/>
    <property type="match status" value="1"/>
</dbReference>
<dbReference type="NCBIfam" id="TIGR02778">
    <property type="entry name" value="ligD_pol"/>
    <property type="match status" value="1"/>
</dbReference>
<name>A0A327KXF8_9BRAD</name>
<sequence>MAVTNPAKLLFADGHISKRDLIDYYRWVGPRILPFLRERPIAMERYPNGIEQTGFFQKSVPSYFPDWVKTIAVQKKQGGIARHVICNDVALLVYLANQACITPHAWLSRVDKLEYPDQMVFDLDPSADTFDWVRAAALALKELLQELTLSAYVKSTGSRGLHVIVPLKRTESFESVRTFARAVATIVVMQEPSQRTLQQRTGSRHGRVFLDINRNAYAQTVAPPYAVRARPNAPLSIPLFWEEVRSKTLRPDGVTLRDIRKRLDGMIDPWADFRRRASALGSAWRKLELLGVSVRVPQKAKLR</sequence>
<protein>
    <recommendedName>
        <fullName evidence="1">DNA ligase D polymerase domain-containing protein</fullName>
    </recommendedName>
</protein>
<evidence type="ECO:0000259" key="1">
    <source>
        <dbReference type="Pfam" id="PF21686"/>
    </source>
</evidence>
<dbReference type="AlphaFoldDB" id="A0A327KXF8"/>
<dbReference type="Pfam" id="PF21686">
    <property type="entry name" value="LigD_Prim-Pol"/>
    <property type="match status" value="1"/>
</dbReference>
<dbReference type="InterPro" id="IPR014145">
    <property type="entry name" value="LigD_pol_dom"/>
</dbReference>
<dbReference type="PANTHER" id="PTHR42705:SF2">
    <property type="entry name" value="BIFUNCTIONAL NON-HOMOLOGOUS END JOINING PROTEIN LIGD"/>
    <property type="match status" value="1"/>
</dbReference>
<gene>
    <name evidence="2" type="ORF">CH338_00270</name>
</gene>
<dbReference type="Proteomes" id="UP000248863">
    <property type="component" value="Unassembled WGS sequence"/>
</dbReference>
<keyword evidence="3" id="KW-1185">Reference proteome</keyword>
<reference evidence="2 3" key="1">
    <citation type="submission" date="2017-07" db="EMBL/GenBank/DDBJ databases">
        <title>Draft Genome Sequences of Select Purple Nonsulfur Bacteria.</title>
        <authorList>
            <person name="Lasarre B."/>
            <person name="Mckinlay J.B."/>
        </authorList>
    </citation>
    <scope>NUCLEOTIDE SEQUENCE [LARGE SCALE GENOMIC DNA]</scope>
    <source>
        <strain evidence="2 3">DSM 11907</strain>
    </source>
</reference>
<dbReference type="OrthoDB" id="9802472at2"/>
<feature type="domain" description="DNA ligase D polymerase" evidence="1">
    <location>
        <begin position="18"/>
        <end position="270"/>
    </location>
</feature>
<organism evidence="2 3">
    <name type="scientific">Rhodoplanes elegans</name>
    <dbReference type="NCBI Taxonomy" id="29408"/>
    <lineage>
        <taxon>Bacteria</taxon>
        <taxon>Pseudomonadati</taxon>
        <taxon>Pseudomonadota</taxon>
        <taxon>Alphaproteobacteria</taxon>
        <taxon>Hyphomicrobiales</taxon>
        <taxon>Nitrobacteraceae</taxon>
        <taxon>Rhodoplanes</taxon>
    </lineage>
</organism>
<dbReference type="InterPro" id="IPR052171">
    <property type="entry name" value="NHEJ_LigD"/>
</dbReference>
<dbReference type="PANTHER" id="PTHR42705">
    <property type="entry name" value="BIFUNCTIONAL NON-HOMOLOGOUS END JOINING PROTEIN LIGD"/>
    <property type="match status" value="1"/>
</dbReference>